<dbReference type="EMBL" id="JAPRAT010000015">
    <property type="protein sequence ID" value="MCZ0703317.1"/>
    <property type="molecule type" value="Genomic_DNA"/>
</dbReference>
<keyword evidence="2" id="KW-1133">Transmembrane helix</keyword>
<evidence type="ECO:0000256" key="1">
    <source>
        <dbReference type="SAM" id="Coils"/>
    </source>
</evidence>
<dbReference type="AlphaFoldDB" id="A0A9J6RCT2"/>
<dbReference type="SUPFAM" id="SSF52540">
    <property type="entry name" value="P-loop containing nucleoside triphosphate hydrolases"/>
    <property type="match status" value="2"/>
</dbReference>
<dbReference type="InterPro" id="IPR038734">
    <property type="entry name" value="YhaN_AAA"/>
</dbReference>
<sequence>MKIRKIEIYGFGKWQQQVFDFADASFIIVAGENESGKTTLRQFILYILFGLSPKKRNVYLPKKGGTLGGKLHVEIDGDLIVIERVHDRNKSQAICYDHNGIPYDESMLKEKLTNMDRGMYNKIFNFDSLDLQQIQHLKADELGEVLLSFGLTGSDRIYWTEKELDQMLQTRFKPQGKKPKINLLLTKIEADAKRLTTLENEQRQYEEKRQEKQVKELDLAKRKKELEQLTEQKFMLTQELQLYPTIEKWKVIMLKLAALPPKVKFPADGIERYEEVRKEIYPIKSQLHALEHSIQYNEQKIADWKQEQWELDTVRTFEQLMNDSESYYADQNKREMLEESKNELAKEMEYELQGLHLDCTTEDILKLPLSFATEEIWQSLKEEQKERTEEYESVKIQVKKYTQKVEQLTTSMANVTSQRLNRNTFAHYQTEMDQLQDIQRQSQTKQADQEQQEIWKNKRSKQKRRMFFLTLFMTFLTTSSLLFGYFMDEYWYFVSVTGFLIALALPIHFRQSSKTVELFFKKNAKQLSDSQMTRLHELEEILDKEYQRMEQLNKIRKEKEQMQQEQVKLTDRISFIEQQMVSLDRRIREQQQQFMILQDIPLTHWPKLYQKLEKIRKDIARLDQLNQEMDQLNNKIVHYETIVTEQYEQYIDKPYQTFTNVLGEVRQQIIFQQNLREQMEQLSSTLDKERQKKERLQATVKPYQQTIEQLWETAGVTDEESFFAKGNLYQEWSRLKDEKSIYQQQLEKNLSDSMFMNILEGENRSKELLEQQLEEISENINVVNKEIEKEQQKIANLHAGMEQLEQSTTLNDAKHEYYRLKNKLQEEAKSWAIQQLAIAKLKQTKVNFQGRYLPRILEKASSYFSRITAQRYQQIFFSEQEKILQTIASDGSYYSIAELSQGTKDQLYISIRIALSEMLVKQTKFPFFIDDGFVHFDRKRAEVVIDMFYQLANQHQQMFYFCTDEKQVEYLFKDKNIQLIKLSEDRFTS</sequence>
<keyword evidence="2" id="KW-0812">Transmembrane</keyword>
<dbReference type="PANTHER" id="PTHR41259">
    <property type="entry name" value="DOUBLE-STRAND BREAK REPAIR RAD50 ATPASE, PUTATIVE-RELATED"/>
    <property type="match status" value="1"/>
</dbReference>
<feature type="transmembrane region" description="Helical" evidence="2">
    <location>
        <begin position="466"/>
        <end position="484"/>
    </location>
</feature>
<accession>A0A9J6RCT2</accession>
<dbReference type="RefSeq" id="WP_268780087.1">
    <property type="nucleotide sequence ID" value="NZ_JAPRAT010000015.1"/>
</dbReference>
<evidence type="ECO:0000313" key="4">
    <source>
        <dbReference type="EMBL" id="MCZ0703317.1"/>
    </source>
</evidence>
<keyword evidence="2" id="KW-0472">Membrane</keyword>
<dbReference type="Pfam" id="PF13514">
    <property type="entry name" value="AAA_27"/>
    <property type="match status" value="1"/>
</dbReference>
<reference evidence="4" key="1">
    <citation type="submission" date="2022-11" db="EMBL/GenBank/DDBJ databases">
        <title>WGS of Natronobacillus azotifigens 24KS-1, an anaerobic diazotrophic haloalkaliphile from soda-rich habitats.</title>
        <authorList>
            <person name="Sorokin D.Y."/>
            <person name="Merkel A.Y."/>
        </authorList>
    </citation>
    <scope>NUCLEOTIDE SEQUENCE</scope>
    <source>
        <strain evidence="4">24KS-1</strain>
    </source>
</reference>
<feature type="transmembrane region" description="Helical" evidence="2">
    <location>
        <begin position="490"/>
        <end position="509"/>
    </location>
</feature>
<feature type="coiled-coil region" evidence="1">
    <location>
        <begin position="535"/>
        <end position="642"/>
    </location>
</feature>
<feature type="domain" description="YhaN AAA" evidence="3">
    <location>
        <begin position="1"/>
        <end position="199"/>
    </location>
</feature>
<feature type="coiled-coil region" evidence="1">
    <location>
        <begin position="188"/>
        <end position="239"/>
    </location>
</feature>
<dbReference type="InterPro" id="IPR027417">
    <property type="entry name" value="P-loop_NTPase"/>
</dbReference>
<gene>
    <name evidence="4" type="ORF">OWO01_08830</name>
</gene>
<organism evidence="4 5">
    <name type="scientific">Natronobacillus azotifigens</name>
    <dbReference type="NCBI Taxonomy" id="472978"/>
    <lineage>
        <taxon>Bacteria</taxon>
        <taxon>Bacillati</taxon>
        <taxon>Bacillota</taxon>
        <taxon>Bacilli</taxon>
        <taxon>Bacillales</taxon>
        <taxon>Bacillaceae</taxon>
        <taxon>Natronobacillus</taxon>
    </lineage>
</organism>
<name>A0A9J6RCT2_9BACI</name>
<evidence type="ECO:0000313" key="5">
    <source>
        <dbReference type="Proteomes" id="UP001084197"/>
    </source>
</evidence>
<feature type="coiled-coil region" evidence="1">
    <location>
        <begin position="759"/>
        <end position="830"/>
    </location>
</feature>
<keyword evidence="1" id="KW-0175">Coiled coil</keyword>
<comment type="caution">
    <text evidence="4">The sequence shown here is derived from an EMBL/GenBank/DDBJ whole genome shotgun (WGS) entry which is preliminary data.</text>
</comment>
<evidence type="ECO:0000259" key="3">
    <source>
        <dbReference type="Pfam" id="PF13514"/>
    </source>
</evidence>
<feature type="coiled-coil region" evidence="1">
    <location>
        <begin position="672"/>
        <end position="699"/>
    </location>
</feature>
<evidence type="ECO:0000256" key="2">
    <source>
        <dbReference type="SAM" id="Phobius"/>
    </source>
</evidence>
<dbReference type="Proteomes" id="UP001084197">
    <property type="component" value="Unassembled WGS sequence"/>
</dbReference>
<proteinExistence type="predicted"/>
<keyword evidence="5" id="KW-1185">Reference proteome</keyword>
<protein>
    <submittedName>
        <fullName evidence="4">AAA family ATPase</fullName>
    </submittedName>
</protein>
<dbReference type="PANTHER" id="PTHR41259:SF1">
    <property type="entry name" value="DOUBLE-STRAND BREAK REPAIR RAD50 ATPASE, PUTATIVE-RELATED"/>
    <property type="match status" value="1"/>
</dbReference>
<dbReference type="Gene3D" id="3.40.50.300">
    <property type="entry name" value="P-loop containing nucleotide triphosphate hydrolases"/>
    <property type="match status" value="2"/>
</dbReference>
<feature type="coiled-coil region" evidence="1">
    <location>
        <begin position="391"/>
        <end position="418"/>
    </location>
</feature>